<organism evidence="1 2">
    <name type="scientific">Gordonia phage Skog</name>
    <dbReference type="NCBI Taxonomy" id="2704033"/>
    <lineage>
        <taxon>Viruses</taxon>
        <taxon>Duplodnaviria</taxon>
        <taxon>Heunggongvirae</taxon>
        <taxon>Uroviricota</taxon>
        <taxon>Caudoviricetes</taxon>
        <taxon>Skogvirus</taxon>
        <taxon>Skogvirus Skog</taxon>
    </lineage>
</organism>
<name>A0A6G6XJM4_9CAUD</name>
<evidence type="ECO:0000313" key="2">
    <source>
        <dbReference type="Proteomes" id="UP000503093"/>
    </source>
</evidence>
<gene>
    <name evidence="1" type="primary">74</name>
    <name evidence="1" type="ORF">SEA_SKOG_74</name>
</gene>
<proteinExistence type="predicted"/>
<dbReference type="KEGG" id="vg:64766556"/>
<protein>
    <submittedName>
        <fullName evidence="1">Uncharacterized protein</fullName>
    </submittedName>
</protein>
<dbReference type="RefSeq" id="YP_010059324.1">
    <property type="nucleotide sequence ID" value="NC_054725.1"/>
</dbReference>
<reference evidence="1 2" key="1">
    <citation type="submission" date="2020-01" db="EMBL/GenBank/DDBJ databases">
        <authorList>
            <person name="Alvaro L.E."/>
            <person name="Baker K.N."/>
            <person name="Baxter I.S."/>
            <person name="Brown M.R."/>
            <person name="Driscoll K.D."/>
            <person name="Elrubaie J.M."/>
            <person name="Feith S.L."/>
            <person name="Indihar D.F."/>
            <person name="Knoch V.T."/>
            <person name="Koirtyohann K.M."/>
            <person name="Kratz M.A."/>
            <person name="Lear A.H."/>
            <person name="Lindblom K.E."/>
            <person name="Marcus E.R."/>
            <person name="Murphy M.E."/>
            <person name="Sensor R."/>
            <person name="Sherman S.J."/>
            <person name="Swift V.R."/>
            <person name="White K.E."/>
            <person name="Wills S.J."/>
            <person name="Gatt S.M."/>
            <person name="Lohbauer S.A."/>
            <person name="Power T.R."/>
            <person name="Rosales K.A."/>
            <person name="Sisson B.M."/>
            <person name="Isern S."/>
            <person name="Michael S.F."/>
            <person name="Sunnen C.N."/>
            <person name="Garlena R.A."/>
            <person name="Russell D.A."/>
            <person name="Pope W.H."/>
            <person name="Jacobs-Sera D."/>
            <person name="Hatfull G.F."/>
        </authorList>
    </citation>
    <scope>NUCLEOTIDE SEQUENCE [LARGE SCALE GENOMIC DNA]</scope>
</reference>
<sequence>MTIDKTWGSARVKLYDHLWGLVYDSDQDFNAEGLGKPDAIERGVRSCLRDHTDNGRLYATVDVPHVGMIWSGIVEETPGGLQWLRGIEFIRAVLRPPNPYLRGDHQ</sequence>
<evidence type="ECO:0000313" key="1">
    <source>
        <dbReference type="EMBL" id="QIG58226.1"/>
    </source>
</evidence>
<dbReference type="Proteomes" id="UP000503093">
    <property type="component" value="Segment"/>
</dbReference>
<accession>A0A6G6XJM4</accession>
<dbReference type="GeneID" id="64766556"/>
<keyword evidence="2" id="KW-1185">Reference proteome</keyword>
<dbReference type="EMBL" id="MN908687">
    <property type="protein sequence ID" value="QIG58226.1"/>
    <property type="molecule type" value="Genomic_DNA"/>
</dbReference>